<comment type="caution">
    <text evidence="1">The sequence shown here is derived from an EMBL/GenBank/DDBJ whole genome shotgun (WGS) entry which is preliminary data.</text>
</comment>
<protein>
    <submittedName>
        <fullName evidence="1">Uncharacterized protein</fullName>
    </submittedName>
</protein>
<organism evidence="1 2">
    <name type="scientific">Rhodopirellula islandica</name>
    <dbReference type="NCBI Taxonomy" id="595434"/>
    <lineage>
        <taxon>Bacteria</taxon>
        <taxon>Pseudomonadati</taxon>
        <taxon>Planctomycetota</taxon>
        <taxon>Planctomycetia</taxon>
        <taxon>Pirellulales</taxon>
        <taxon>Pirellulaceae</taxon>
        <taxon>Rhodopirellula</taxon>
    </lineage>
</organism>
<sequence>MKSLRGSLGLVRLFRNYRMFAGSCADNSAWNGLFVRG</sequence>
<dbReference type="PATRIC" id="fig|595434.4.peg.1891"/>
<reference evidence="1" key="1">
    <citation type="submission" date="2015-05" db="EMBL/GenBank/DDBJ databases">
        <title>Permanent draft genome of Rhodopirellula islandicus K833.</title>
        <authorList>
            <person name="Kizina J."/>
            <person name="Richter M."/>
            <person name="Glockner F.O."/>
            <person name="Harder J."/>
        </authorList>
    </citation>
    <scope>NUCLEOTIDE SEQUENCE [LARGE SCALE GENOMIC DNA]</scope>
    <source>
        <strain evidence="1">K833</strain>
    </source>
</reference>
<dbReference type="STRING" id="595434.RISK_001971"/>
<gene>
    <name evidence="1" type="ORF">RISK_001971</name>
</gene>
<accession>A0A0J1BHU6</accession>
<dbReference type="AlphaFoldDB" id="A0A0J1BHU6"/>
<dbReference type="EMBL" id="LECT01000016">
    <property type="protein sequence ID" value="KLU06120.1"/>
    <property type="molecule type" value="Genomic_DNA"/>
</dbReference>
<keyword evidence="2" id="KW-1185">Reference proteome</keyword>
<dbReference type="Proteomes" id="UP000036367">
    <property type="component" value="Unassembled WGS sequence"/>
</dbReference>
<name>A0A0J1BHU6_RHOIS</name>
<evidence type="ECO:0000313" key="2">
    <source>
        <dbReference type="Proteomes" id="UP000036367"/>
    </source>
</evidence>
<proteinExistence type="predicted"/>
<evidence type="ECO:0000313" key="1">
    <source>
        <dbReference type="EMBL" id="KLU06120.1"/>
    </source>
</evidence>